<evidence type="ECO:0000256" key="1">
    <source>
        <dbReference type="ARBA" id="ARBA00022490"/>
    </source>
</evidence>
<dbReference type="CDD" id="cd02503">
    <property type="entry name" value="MobA"/>
    <property type="match status" value="1"/>
</dbReference>
<name>A0A1W1DZF9_9ZZZZ</name>
<dbReference type="GO" id="GO:0016779">
    <property type="term" value="F:nucleotidyltransferase activity"/>
    <property type="evidence" value="ECO:0007669"/>
    <property type="project" value="TreeGrafter"/>
</dbReference>
<dbReference type="Pfam" id="PF12804">
    <property type="entry name" value="NTP_transf_3"/>
    <property type="match status" value="1"/>
</dbReference>
<keyword evidence="6" id="KW-0342">GTP-binding</keyword>
<sequence>MKNIIKSDITAVILSGGRSSRMNGEDKGLILLNNKPMISYAANMVKARVGRLLISANRNIEQYQKYGKVITDTLDDFQGPLAGILQAIQSADTDYLLIFPCDAPRLNETVVQRLLDTMNDNTIDICVAGDGMKIHPTIALVKTKLEQDLVDFLASGERKLGFWIEQNNFLKVDFSDCLEVFANLNSPEDFNKFLMPF</sequence>
<evidence type="ECO:0000256" key="6">
    <source>
        <dbReference type="ARBA" id="ARBA00023134"/>
    </source>
</evidence>
<protein>
    <submittedName>
        <fullName evidence="9">Molybdopterin-guanine dinucleotide biosynthesis protein MobA</fullName>
    </submittedName>
</protein>
<dbReference type="GO" id="GO:0005525">
    <property type="term" value="F:GTP binding"/>
    <property type="evidence" value="ECO:0007669"/>
    <property type="project" value="UniProtKB-KW"/>
</dbReference>
<dbReference type="NCBIfam" id="TIGR02665">
    <property type="entry name" value="molyb_mobA"/>
    <property type="match status" value="1"/>
</dbReference>
<evidence type="ECO:0000256" key="5">
    <source>
        <dbReference type="ARBA" id="ARBA00022842"/>
    </source>
</evidence>
<accession>A0A1W1DZF9</accession>
<dbReference type="InterPro" id="IPR025877">
    <property type="entry name" value="MobA-like_NTP_Trfase"/>
</dbReference>
<evidence type="ECO:0000259" key="8">
    <source>
        <dbReference type="Pfam" id="PF12804"/>
    </source>
</evidence>
<keyword evidence="7" id="KW-0501">Molybdenum cofactor biosynthesis</keyword>
<dbReference type="EMBL" id="FPHY01000153">
    <property type="protein sequence ID" value="SFV87122.1"/>
    <property type="molecule type" value="Genomic_DNA"/>
</dbReference>
<keyword evidence="5" id="KW-0460">Magnesium</keyword>
<dbReference type="AlphaFoldDB" id="A0A1W1DZF9"/>
<feature type="domain" description="MobA-like NTP transferase" evidence="8">
    <location>
        <begin position="11"/>
        <end position="163"/>
    </location>
</feature>
<evidence type="ECO:0000313" key="9">
    <source>
        <dbReference type="EMBL" id="SFV87122.1"/>
    </source>
</evidence>
<dbReference type="GO" id="GO:1902758">
    <property type="term" value="P:bis(molybdopterin guanine dinucleotide)molybdenum biosynthetic process"/>
    <property type="evidence" value="ECO:0007669"/>
    <property type="project" value="TreeGrafter"/>
</dbReference>
<dbReference type="Gene3D" id="3.90.550.10">
    <property type="entry name" value="Spore Coat Polysaccharide Biosynthesis Protein SpsA, Chain A"/>
    <property type="match status" value="1"/>
</dbReference>
<dbReference type="GO" id="GO:0046872">
    <property type="term" value="F:metal ion binding"/>
    <property type="evidence" value="ECO:0007669"/>
    <property type="project" value="UniProtKB-KW"/>
</dbReference>
<dbReference type="SUPFAM" id="SSF53448">
    <property type="entry name" value="Nucleotide-diphospho-sugar transferases"/>
    <property type="match status" value="1"/>
</dbReference>
<dbReference type="InterPro" id="IPR029044">
    <property type="entry name" value="Nucleotide-diphossugar_trans"/>
</dbReference>
<dbReference type="InterPro" id="IPR013482">
    <property type="entry name" value="Molybde_CF_guanTrfase"/>
</dbReference>
<keyword evidence="2" id="KW-0808">Transferase</keyword>
<evidence type="ECO:0000256" key="3">
    <source>
        <dbReference type="ARBA" id="ARBA00022723"/>
    </source>
</evidence>
<keyword evidence="3" id="KW-0479">Metal-binding</keyword>
<evidence type="ECO:0000256" key="4">
    <source>
        <dbReference type="ARBA" id="ARBA00022741"/>
    </source>
</evidence>
<evidence type="ECO:0000256" key="2">
    <source>
        <dbReference type="ARBA" id="ARBA00022679"/>
    </source>
</evidence>
<keyword evidence="4" id="KW-0547">Nucleotide-binding</keyword>
<reference evidence="9" key="1">
    <citation type="submission" date="2016-10" db="EMBL/GenBank/DDBJ databases">
        <authorList>
            <person name="de Groot N.N."/>
        </authorList>
    </citation>
    <scope>NUCLEOTIDE SEQUENCE</scope>
</reference>
<proteinExistence type="inferred from homology"/>
<keyword evidence="1" id="KW-0963">Cytoplasm</keyword>
<dbReference type="PANTHER" id="PTHR19136:SF81">
    <property type="entry name" value="MOLYBDENUM COFACTOR GUANYLYLTRANSFERASE"/>
    <property type="match status" value="1"/>
</dbReference>
<organism evidence="9">
    <name type="scientific">hydrothermal vent metagenome</name>
    <dbReference type="NCBI Taxonomy" id="652676"/>
    <lineage>
        <taxon>unclassified sequences</taxon>
        <taxon>metagenomes</taxon>
        <taxon>ecological metagenomes</taxon>
    </lineage>
</organism>
<evidence type="ECO:0000256" key="7">
    <source>
        <dbReference type="ARBA" id="ARBA00023150"/>
    </source>
</evidence>
<dbReference type="HAMAP" id="MF_00316">
    <property type="entry name" value="MobA"/>
    <property type="match status" value="1"/>
</dbReference>
<gene>
    <name evidence="9" type="ORF">MNB_SUP05-SYMBIONT-4-1126</name>
</gene>
<dbReference type="PANTHER" id="PTHR19136">
    <property type="entry name" value="MOLYBDENUM COFACTOR GUANYLYLTRANSFERASE"/>
    <property type="match status" value="1"/>
</dbReference>